<dbReference type="EMBL" id="SLUM01000033">
    <property type="protein sequence ID" value="TCL53484.1"/>
    <property type="molecule type" value="Genomic_DNA"/>
</dbReference>
<dbReference type="InterPro" id="IPR012338">
    <property type="entry name" value="Beta-lactam/transpept-like"/>
</dbReference>
<evidence type="ECO:0000259" key="3">
    <source>
        <dbReference type="PROSITE" id="PS51178"/>
    </source>
</evidence>
<dbReference type="InterPro" id="IPR001460">
    <property type="entry name" value="PCN-bd_Tpept"/>
</dbReference>
<evidence type="ECO:0000256" key="1">
    <source>
        <dbReference type="ARBA" id="ARBA00004370"/>
    </source>
</evidence>
<dbReference type="SUPFAM" id="SSF56601">
    <property type="entry name" value="beta-lactamase/transpeptidase-like"/>
    <property type="match status" value="1"/>
</dbReference>
<dbReference type="AlphaFoldDB" id="A0A4R1QRN2"/>
<evidence type="ECO:0000313" key="4">
    <source>
        <dbReference type="EMBL" id="TCL53484.1"/>
    </source>
</evidence>
<dbReference type="InterPro" id="IPR050515">
    <property type="entry name" value="Beta-lactam/transpept"/>
</dbReference>
<dbReference type="SMART" id="SM00740">
    <property type="entry name" value="PASTA"/>
    <property type="match status" value="2"/>
</dbReference>
<dbReference type="Proteomes" id="UP000295184">
    <property type="component" value="Unassembled WGS sequence"/>
</dbReference>
<dbReference type="Gene3D" id="3.30.10.20">
    <property type="match status" value="1"/>
</dbReference>
<dbReference type="Pfam" id="PF00905">
    <property type="entry name" value="Transpeptidase"/>
    <property type="match status" value="1"/>
</dbReference>
<dbReference type="PANTHER" id="PTHR30627:SF1">
    <property type="entry name" value="PEPTIDOGLYCAN D,D-TRANSPEPTIDASE FTSI"/>
    <property type="match status" value="1"/>
</dbReference>
<dbReference type="GO" id="GO:0005886">
    <property type="term" value="C:plasma membrane"/>
    <property type="evidence" value="ECO:0007669"/>
    <property type="project" value="TreeGrafter"/>
</dbReference>
<gene>
    <name evidence="4" type="ORF">EDD77_13325</name>
</gene>
<name>A0A4R1QRN2_9FIRM</name>
<accession>A0A4R1QRN2</accession>
<keyword evidence="2" id="KW-0472">Membrane</keyword>
<dbReference type="GO" id="GO:0071555">
    <property type="term" value="P:cell wall organization"/>
    <property type="evidence" value="ECO:0007669"/>
    <property type="project" value="TreeGrafter"/>
</dbReference>
<comment type="subcellular location">
    <subcellularLocation>
        <location evidence="1">Membrane</location>
    </subcellularLocation>
</comment>
<feature type="domain" description="PASTA" evidence="3">
    <location>
        <begin position="172"/>
        <end position="232"/>
    </location>
</feature>
<dbReference type="PROSITE" id="PS51178">
    <property type="entry name" value="PASTA"/>
    <property type="match status" value="1"/>
</dbReference>
<protein>
    <submittedName>
        <fullName evidence="4">PASTA domain-containing protein</fullName>
    </submittedName>
</protein>
<dbReference type="SUPFAM" id="SSF54184">
    <property type="entry name" value="Penicillin-binding protein 2x (pbp-2x), c-terminal domain"/>
    <property type="match status" value="1"/>
</dbReference>
<reference evidence="4 5" key="1">
    <citation type="submission" date="2019-03" db="EMBL/GenBank/DDBJ databases">
        <title>Genomic Encyclopedia of Type Strains, Phase IV (KMG-IV): sequencing the most valuable type-strain genomes for metagenomic binning, comparative biology and taxonomic classification.</title>
        <authorList>
            <person name="Goeker M."/>
        </authorList>
    </citation>
    <scope>NUCLEOTIDE SEQUENCE [LARGE SCALE GENOMIC DNA]</scope>
    <source>
        <strain evidence="4 5">DSM 100451</strain>
    </source>
</reference>
<organism evidence="4 5">
    <name type="scientific">Allofournierella massiliensis</name>
    <dbReference type="NCBI Taxonomy" id="1650663"/>
    <lineage>
        <taxon>Bacteria</taxon>
        <taxon>Bacillati</taxon>
        <taxon>Bacillota</taxon>
        <taxon>Clostridia</taxon>
        <taxon>Eubacteriales</taxon>
        <taxon>Oscillospiraceae</taxon>
        <taxon>Allofournierella</taxon>
    </lineage>
</organism>
<proteinExistence type="predicted"/>
<dbReference type="InterPro" id="IPR005543">
    <property type="entry name" value="PASTA_dom"/>
</dbReference>
<evidence type="ECO:0000313" key="5">
    <source>
        <dbReference type="Proteomes" id="UP000295184"/>
    </source>
</evidence>
<dbReference type="STRING" id="1650663.GCA_001486665_03518"/>
<dbReference type="Gene3D" id="3.30.450.330">
    <property type="match status" value="1"/>
</dbReference>
<dbReference type="PANTHER" id="PTHR30627">
    <property type="entry name" value="PEPTIDOGLYCAN D,D-TRANSPEPTIDASE"/>
    <property type="match status" value="1"/>
</dbReference>
<comment type="caution">
    <text evidence="4">The sequence shown here is derived from an EMBL/GenBank/DDBJ whole genome shotgun (WGS) entry which is preliminary data.</text>
</comment>
<dbReference type="Gene3D" id="3.40.710.10">
    <property type="entry name" value="DD-peptidase/beta-lactamase superfamily"/>
    <property type="match status" value="1"/>
</dbReference>
<dbReference type="RefSeq" id="WP_242868488.1">
    <property type="nucleotide sequence ID" value="NZ_CABKVM010000019.1"/>
</dbReference>
<sequence length="312" mass="32581">MELASCSFGQSSKITPIQVITAVSAIVNGGKLMQPYVVEQVVNAQGDVVQKNEPTVKRQVISEEASATMRQLMQSVVLEGGGRNAYVAGYAVGGKSGTSQKLDSEDEDARVASFVGVAPIDDPRIAVLIVLDEPHSYTTSGGALAAPVVAGIIENTLEYYDTPRRYTEAEQEQMQAVVPDQTGKNTELAVQQLQESGFAAKTLGSGDDVVTQYPAGGLTLPRGSTVLLYTEEGLELLATQVPAVDGQSLTHVQAEMQAAGLNLLAVGAVQSENAVAVNQSMAAGESATMGTAVTVVFQDPTIPPDGDDVKPE</sequence>
<dbReference type="Pfam" id="PF03793">
    <property type="entry name" value="PASTA"/>
    <property type="match status" value="1"/>
</dbReference>
<dbReference type="CDD" id="cd06576">
    <property type="entry name" value="PASTA_Pbp2x-like_1"/>
    <property type="match status" value="1"/>
</dbReference>
<dbReference type="GO" id="GO:0008658">
    <property type="term" value="F:penicillin binding"/>
    <property type="evidence" value="ECO:0007669"/>
    <property type="project" value="InterPro"/>
</dbReference>
<evidence type="ECO:0000256" key="2">
    <source>
        <dbReference type="ARBA" id="ARBA00023136"/>
    </source>
</evidence>